<dbReference type="Pfam" id="PF13743">
    <property type="entry name" value="Thioredoxin_5"/>
    <property type="match status" value="1"/>
</dbReference>
<accession>X0P9L0</accession>
<keyword evidence="1" id="KW-0808">Transferase</keyword>
<proteinExistence type="predicted"/>
<dbReference type="Proteomes" id="UP000019488">
    <property type="component" value="Unassembled WGS sequence"/>
</dbReference>
<dbReference type="AlphaFoldDB" id="X0P9L0"/>
<protein>
    <submittedName>
        <fullName evidence="2">Dithiol-disulfide isomerase</fullName>
    </submittedName>
    <submittedName>
        <fullName evidence="1">YjbH-like, GTP pyrophosphokinase domain</fullName>
    </submittedName>
</protein>
<comment type="caution">
    <text evidence="1">The sequence shown here is derived from an EMBL/GenBank/DDBJ whole genome shotgun (WGS) entry which is preliminary data.</text>
</comment>
<dbReference type="RefSeq" id="WP_035178330.1">
    <property type="nucleotide sequence ID" value="NZ_AZFY01000155.1"/>
</dbReference>
<dbReference type="eggNOG" id="COG2761">
    <property type="taxonomic scope" value="Bacteria"/>
</dbReference>
<keyword evidence="1" id="KW-0418">Kinase</keyword>
<dbReference type="PATRIC" id="fig|1423743.5.peg.1868"/>
<evidence type="ECO:0000313" key="2">
    <source>
        <dbReference type="EMBL" id="KRM00993.1"/>
    </source>
</evidence>
<dbReference type="EMBL" id="AZFY01000155">
    <property type="protein sequence ID" value="KRM00993.1"/>
    <property type="molecule type" value="Genomic_DNA"/>
</dbReference>
<dbReference type="STRING" id="1423743.FD41_GL001811"/>
<dbReference type="GO" id="GO:0016301">
    <property type="term" value="F:kinase activity"/>
    <property type="evidence" value="ECO:0007669"/>
    <property type="project" value="UniProtKB-KW"/>
</dbReference>
<reference evidence="1" key="1">
    <citation type="journal article" date="2014" name="Genome Announc.">
        <title>Draft Genome Sequences of Two Lactobacillus Strains, L. farraginis JCM 14108T and L. composti JCM 14202T, Isolated from Compost of Distilled Shochu Residue.</title>
        <authorList>
            <person name="Yuki M."/>
            <person name="Oshima K."/>
            <person name="Suda W."/>
            <person name="Kitahara M."/>
            <person name="Kitamura K."/>
            <person name="Iida T."/>
            <person name="Hattori M."/>
            <person name="Ohkuma M."/>
        </authorList>
    </citation>
    <scope>NUCLEOTIDE SEQUENCE [LARGE SCALE GENOMIC DNA]</scope>
    <source>
        <strain evidence="1">JCM 14108</strain>
    </source>
</reference>
<name>X0P9L0_9LACO</name>
<dbReference type="OrthoDB" id="2156137at2"/>
<dbReference type="EMBL" id="BAKI01000004">
    <property type="protein sequence ID" value="GAF35799.1"/>
    <property type="molecule type" value="Genomic_DNA"/>
</dbReference>
<evidence type="ECO:0000313" key="3">
    <source>
        <dbReference type="Proteomes" id="UP000019488"/>
    </source>
</evidence>
<dbReference type="Gene3D" id="3.40.30.10">
    <property type="entry name" value="Glutaredoxin"/>
    <property type="match status" value="1"/>
</dbReference>
<evidence type="ECO:0000313" key="4">
    <source>
        <dbReference type="Proteomes" id="UP000051966"/>
    </source>
</evidence>
<gene>
    <name evidence="2" type="ORF">FD41_GL001811</name>
    <name evidence="1" type="ORF">JCM14108_706</name>
</gene>
<dbReference type="GO" id="GO:0016853">
    <property type="term" value="F:isomerase activity"/>
    <property type="evidence" value="ECO:0007669"/>
    <property type="project" value="UniProtKB-KW"/>
</dbReference>
<keyword evidence="4" id="KW-1185">Reference proteome</keyword>
<dbReference type="Proteomes" id="UP000051966">
    <property type="component" value="Unassembled WGS sequence"/>
</dbReference>
<organism evidence="1 3">
    <name type="scientific">Lentilactobacillus farraginis DSM 18382 = JCM 14108</name>
    <dbReference type="NCBI Taxonomy" id="1423743"/>
    <lineage>
        <taxon>Bacteria</taxon>
        <taxon>Bacillati</taxon>
        <taxon>Bacillota</taxon>
        <taxon>Bacilli</taxon>
        <taxon>Lactobacillales</taxon>
        <taxon>Lactobacillaceae</taxon>
        <taxon>Lentilactobacillus</taxon>
    </lineage>
</organism>
<keyword evidence="2" id="KW-0413">Isomerase</keyword>
<reference evidence="2 4" key="2">
    <citation type="journal article" date="2015" name="Genome Announc.">
        <title>Expanding the biotechnology potential of lactobacilli through comparative genomics of 213 strains and associated genera.</title>
        <authorList>
            <person name="Sun Z."/>
            <person name="Harris H.M."/>
            <person name="McCann A."/>
            <person name="Guo C."/>
            <person name="Argimon S."/>
            <person name="Zhang W."/>
            <person name="Yang X."/>
            <person name="Jeffery I.B."/>
            <person name="Cooney J.C."/>
            <person name="Kagawa T.F."/>
            <person name="Liu W."/>
            <person name="Song Y."/>
            <person name="Salvetti E."/>
            <person name="Wrobel A."/>
            <person name="Rasinkangas P."/>
            <person name="Parkhill J."/>
            <person name="Rea M.C."/>
            <person name="O'Sullivan O."/>
            <person name="Ritari J."/>
            <person name="Douillard F.P."/>
            <person name="Paul Ross R."/>
            <person name="Yang R."/>
            <person name="Briner A.E."/>
            <person name="Felis G.E."/>
            <person name="de Vos W.M."/>
            <person name="Barrangou R."/>
            <person name="Klaenhammer T.R."/>
            <person name="Caufield P.W."/>
            <person name="Cui Y."/>
            <person name="Zhang H."/>
            <person name="O'Toole P.W."/>
        </authorList>
    </citation>
    <scope>NUCLEOTIDE SEQUENCE [LARGE SCALE GENOMIC DNA]</scope>
    <source>
        <strain evidence="2 4">DSM 18382</strain>
    </source>
</reference>
<evidence type="ECO:0000313" key="1">
    <source>
        <dbReference type="EMBL" id="GAF35799.1"/>
    </source>
</evidence>
<sequence length="209" mass="24483">MVLEIYLFIDPLNRHCYDAEKTIDNISRKLNTKVSVRFISMLNIKILNQMAAKNGQQFDHKLPYHIVLDSKAASFQGKRLGRRFLMDLQRELLLNHQTYSDELVYWLAENNGLDCEMFREDRRSELAENMFRCDQRIVHEMSVDEPATAVLFNSAVDNSGVLIKDFDYNSMFKFCARSVKSVQHFEDLVKQHQDSNQGAKILYPQSNFF</sequence>